<feature type="transmembrane region" description="Helical" evidence="5">
    <location>
        <begin position="231"/>
        <end position="252"/>
    </location>
</feature>
<comment type="subcellular location">
    <subcellularLocation>
        <location evidence="1">Membrane</location>
        <topology evidence="1">Multi-pass membrane protein</topology>
    </subcellularLocation>
</comment>
<dbReference type="SUPFAM" id="SSF103473">
    <property type="entry name" value="MFS general substrate transporter"/>
    <property type="match status" value="1"/>
</dbReference>
<dbReference type="GO" id="GO:0022857">
    <property type="term" value="F:transmembrane transporter activity"/>
    <property type="evidence" value="ECO:0007669"/>
    <property type="project" value="InterPro"/>
</dbReference>
<dbReference type="GO" id="GO:0016020">
    <property type="term" value="C:membrane"/>
    <property type="evidence" value="ECO:0007669"/>
    <property type="project" value="UniProtKB-SubCell"/>
</dbReference>
<evidence type="ECO:0000256" key="2">
    <source>
        <dbReference type="ARBA" id="ARBA00006727"/>
    </source>
</evidence>
<accession>A0A9P0QQ27</accession>
<feature type="transmembrane region" description="Helical" evidence="5">
    <location>
        <begin position="506"/>
        <end position="524"/>
    </location>
</feature>
<feature type="transmembrane region" description="Helical" evidence="5">
    <location>
        <begin position="258"/>
        <end position="278"/>
    </location>
</feature>
<dbReference type="Pfam" id="PF07690">
    <property type="entry name" value="MFS_1"/>
    <property type="match status" value="1"/>
</dbReference>
<feature type="transmembrane region" description="Helical" evidence="5">
    <location>
        <begin position="437"/>
        <end position="459"/>
    </location>
</feature>
<feature type="transmembrane region" description="Helical" evidence="5">
    <location>
        <begin position="171"/>
        <end position="193"/>
    </location>
</feature>
<reference evidence="6" key="1">
    <citation type="submission" date="2022-03" db="EMBL/GenBank/DDBJ databases">
        <authorList>
            <person name="Legras J.-L."/>
            <person name="Devillers H."/>
            <person name="Grondin C."/>
        </authorList>
    </citation>
    <scope>NUCLEOTIDE SEQUENCE</scope>
    <source>
        <strain evidence="6">CLIB 1423</strain>
    </source>
</reference>
<comment type="similarity">
    <text evidence="2">Belongs to the major facilitator superfamily. Monocarboxylate porter (TC 2.A.1.13) family.</text>
</comment>
<feature type="transmembrane region" description="Helical" evidence="5">
    <location>
        <begin position="412"/>
        <end position="431"/>
    </location>
</feature>
<feature type="transmembrane region" description="Helical" evidence="5">
    <location>
        <begin position="128"/>
        <end position="159"/>
    </location>
</feature>
<evidence type="ECO:0000256" key="3">
    <source>
        <dbReference type="SAM" id="Coils"/>
    </source>
</evidence>
<dbReference type="InterPro" id="IPR011701">
    <property type="entry name" value="MFS"/>
</dbReference>
<feature type="compositionally biased region" description="Basic and acidic residues" evidence="4">
    <location>
        <begin position="80"/>
        <end position="100"/>
    </location>
</feature>
<keyword evidence="5" id="KW-0812">Transmembrane</keyword>
<evidence type="ECO:0000313" key="7">
    <source>
        <dbReference type="Proteomes" id="UP000837801"/>
    </source>
</evidence>
<feature type="transmembrane region" description="Helical" evidence="5">
    <location>
        <begin position="345"/>
        <end position="368"/>
    </location>
</feature>
<evidence type="ECO:0000313" key="6">
    <source>
        <dbReference type="EMBL" id="CAH2353414.1"/>
    </source>
</evidence>
<proteinExistence type="inferred from homology"/>
<dbReference type="Proteomes" id="UP000837801">
    <property type="component" value="Unassembled WGS sequence"/>
</dbReference>
<feature type="transmembrane region" description="Helical" evidence="5">
    <location>
        <begin position="199"/>
        <end position="219"/>
    </location>
</feature>
<keyword evidence="3" id="KW-0175">Coiled coil</keyword>
<feature type="coiled-coil region" evidence="3">
    <location>
        <begin position="551"/>
        <end position="578"/>
    </location>
</feature>
<evidence type="ECO:0000256" key="5">
    <source>
        <dbReference type="SAM" id="Phobius"/>
    </source>
</evidence>
<dbReference type="Gene3D" id="1.20.1250.20">
    <property type="entry name" value="MFS general substrate transporter like domains"/>
    <property type="match status" value="2"/>
</dbReference>
<gene>
    <name evidence="6" type="ORF">CLIB1423_10S04478</name>
</gene>
<keyword evidence="5" id="KW-0472">Membrane</keyword>
<evidence type="ECO:0000256" key="4">
    <source>
        <dbReference type="SAM" id="MobiDB-lite"/>
    </source>
</evidence>
<sequence>MSHHYDAESSSLDSSVSDHYEPYMFALVQDVFRSKSRQGSELSRFITGIRKDQELSADYLPTVDAEYSLVKRLTHNEEARTERNSIRSLKPNDQERRSTNDSEGAGDLEQQSRSSDEDDEGPPKDKGFAWVVAICTMLATFSTWGASSGYGVFLSFYVSSDAFAGANQYDYALIGGIVVCFGQMFAPVSVLFYRVLGPFYTSYFGIALQTLGYLLASFATKRWQLYCTQGFMVGASFSFVFLPGTLMLPTWFDKRRATAMGIAVSGSGLGGVFFSLVIRRIIAETGDQRWALRMCAFVTGFVAIIACSIMKPRNHKPLPLKVTLTKEFILGNAKTIFSASVFRDYALVLLGIWFGLTLLGYTLILFSLSSYGISVGLSAFEGSILTAVMNAGQVIGRPSCGFMADKFGRFNFTIVNCLVVTIFILAYWINAASFGSLLPFSILIGSTMGVATLFCQPLASDILQDMEKLPAAWSGLNIIVSFFCIGAEVIALALKEDEAANPYLHTQIFAGVCFFSSALLLCIMREKVVRKRLVERLLTERTLYDEKSNCERYLKERNQASMEEIEEKEEKIARYEILVNVRSLKFFFIRMFYPIKI</sequence>
<dbReference type="OrthoDB" id="2213137at2759"/>
<comment type="caution">
    <text evidence="6">The sequence shown here is derived from an EMBL/GenBank/DDBJ whole genome shotgun (WGS) entry which is preliminary data.</text>
</comment>
<protein>
    <submittedName>
        <fullName evidence="6">Uncharacterized transporter Esbp6p</fullName>
    </submittedName>
</protein>
<dbReference type="PANTHER" id="PTHR11360:SF315">
    <property type="entry name" value="TRANSPORTER MCH2-RELATED"/>
    <property type="match status" value="1"/>
</dbReference>
<dbReference type="EMBL" id="CAKXYY010000010">
    <property type="protein sequence ID" value="CAH2353414.1"/>
    <property type="molecule type" value="Genomic_DNA"/>
</dbReference>
<dbReference type="PANTHER" id="PTHR11360">
    <property type="entry name" value="MONOCARBOXYLATE TRANSPORTER"/>
    <property type="match status" value="1"/>
</dbReference>
<feature type="transmembrane region" description="Helical" evidence="5">
    <location>
        <begin position="471"/>
        <end position="494"/>
    </location>
</feature>
<feature type="region of interest" description="Disordered" evidence="4">
    <location>
        <begin position="80"/>
        <end position="124"/>
    </location>
</feature>
<organism evidence="6 7">
    <name type="scientific">[Candida] railenensis</name>
    <dbReference type="NCBI Taxonomy" id="45579"/>
    <lineage>
        <taxon>Eukaryota</taxon>
        <taxon>Fungi</taxon>
        <taxon>Dikarya</taxon>
        <taxon>Ascomycota</taxon>
        <taxon>Saccharomycotina</taxon>
        <taxon>Pichiomycetes</taxon>
        <taxon>Debaryomycetaceae</taxon>
        <taxon>Kurtzmaniella</taxon>
    </lineage>
</organism>
<dbReference type="InterPro" id="IPR050327">
    <property type="entry name" value="Proton-linked_MCT"/>
</dbReference>
<keyword evidence="7" id="KW-1185">Reference proteome</keyword>
<evidence type="ECO:0000256" key="1">
    <source>
        <dbReference type="ARBA" id="ARBA00004141"/>
    </source>
</evidence>
<dbReference type="InterPro" id="IPR036259">
    <property type="entry name" value="MFS_trans_sf"/>
</dbReference>
<dbReference type="AlphaFoldDB" id="A0A9P0QQ27"/>
<name>A0A9P0QQ27_9ASCO</name>
<keyword evidence="5" id="KW-1133">Transmembrane helix</keyword>
<feature type="transmembrane region" description="Helical" evidence="5">
    <location>
        <begin position="290"/>
        <end position="311"/>
    </location>
</feature>